<feature type="domain" description="RRM" evidence="5">
    <location>
        <begin position="118"/>
        <end position="188"/>
    </location>
</feature>
<evidence type="ECO:0000256" key="2">
    <source>
        <dbReference type="ARBA" id="ARBA00022884"/>
    </source>
</evidence>
<name>A0A9P0GXV1_NEZVI</name>
<evidence type="ECO:0000256" key="3">
    <source>
        <dbReference type="PROSITE-ProRule" id="PRU00176"/>
    </source>
</evidence>
<dbReference type="InterPro" id="IPR000504">
    <property type="entry name" value="RRM_dom"/>
</dbReference>
<dbReference type="EMBL" id="OV725077">
    <property type="protein sequence ID" value="CAH1391799.1"/>
    <property type="molecule type" value="Genomic_DNA"/>
</dbReference>
<dbReference type="InterPro" id="IPR052768">
    <property type="entry name" value="RBM25"/>
</dbReference>
<feature type="compositionally biased region" description="Polar residues" evidence="4">
    <location>
        <begin position="333"/>
        <end position="342"/>
    </location>
</feature>
<feature type="region of interest" description="Disordered" evidence="4">
    <location>
        <begin position="560"/>
        <end position="725"/>
    </location>
</feature>
<dbReference type="PANTHER" id="PTHR18806:SF4">
    <property type="entry name" value="RNA-BINDING PROTEIN 25"/>
    <property type="match status" value="1"/>
</dbReference>
<dbReference type="Pfam" id="PF01480">
    <property type="entry name" value="PWI"/>
    <property type="match status" value="1"/>
</dbReference>
<dbReference type="PROSITE" id="PS51025">
    <property type="entry name" value="PWI"/>
    <property type="match status" value="1"/>
</dbReference>
<dbReference type="PROSITE" id="PS50102">
    <property type="entry name" value="RRM"/>
    <property type="match status" value="1"/>
</dbReference>
<dbReference type="InterPro" id="IPR036483">
    <property type="entry name" value="PWI_dom_sf"/>
</dbReference>
<dbReference type="InterPro" id="IPR034268">
    <property type="entry name" value="RBM25_RRM"/>
</dbReference>
<dbReference type="CDD" id="cd12446">
    <property type="entry name" value="RRM_RBM25"/>
    <property type="match status" value="1"/>
</dbReference>
<dbReference type="SMART" id="SM00360">
    <property type="entry name" value="RRM"/>
    <property type="match status" value="1"/>
</dbReference>
<feature type="region of interest" description="Disordered" evidence="4">
    <location>
        <begin position="198"/>
        <end position="221"/>
    </location>
</feature>
<dbReference type="GO" id="GO:0000381">
    <property type="term" value="P:regulation of alternative mRNA splicing, via spliceosome"/>
    <property type="evidence" value="ECO:0007669"/>
    <property type="project" value="TreeGrafter"/>
</dbReference>
<dbReference type="GO" id="GO:0003729">
    <property type="term" value="F:mRNA binding"/>
    <property type="evidence" value="ECO:0007669"/>
    <property type="project" value="TreeGrafter"/>
</dbReference>
<protein>
    <recommendedName>
        <fullName evidence="9">RNA-binding protein 25</fullName>
    </recommendedName>
</protein>
<organism evidence="7 8">
    <name type="scientific">Nezara viridula</name>
    <name type="common">Southern green stink bug</name>
    <name type="synonym">Cimex viridulus</name>
    <dbReference type="NCBI Taxonomy" id="85310"/>
    <lineage>
        <taxon>Eukaryota</taxon>
        <taxon>Metazoa</taxon>
        <taxon>Ecdysozoa</taxon>
        <taxon>Arthropoda</taxon>
        <taxon>Hexapoda</taxon>
        <taxon>Insecta</taxon>
        <taxon>Pterygota</taxon>
        <taxon>Neoptera</taxon>
        <taxon>Paraneoptera</taxon>
        <taxon>Hemiptera</taxon>
        <taxon>Heteroptera</taxon>
        <taxon>Panheteroptera</taxon>
        <taxon>Pentatomomorpha</taxon>
        <taxon>Pentatomoidea</taxon>
        <taxon>Pentatomidae</taxon>
        <taxon>Pentatominae</taxon>
        <taxon>Nezara</taxon>
    </lineage>
</organism>
<dbReference type="Pfam" id="PF00076">
    <property type="entry name" value="RRM_1"/>
    <property type="match status" value="1"/>
</dbReference>
<dbReference type="OrthoDB" id="6275295at2759"/>
<evidence type="ECO:0000313" key="8">
    <source>
        <dbReference type="Proteomes" id="UP001152798"/>
    </source>
</evidence>
<feature type="domain" description="PWI" evidence="6">
    <location>
        <begin position="740"/>
        <end position="833"/>
    </location>
</feature>
<dbReference type="SMART" id="SM00311">
    <property type="entry name" value="PWI"/>
    <property type="match status" value="1"/>
</dbReference>
<feature type="compositionally biased region" description="Basic and acidic residues" evidence="4">
    <location>
        <begin position="372"/>
        <end position="476"/>
    </location>
</feature>
<dbReference type="FunFam" id="1.20.1390.10:FF:000004">
    <property type="entry name" value="RNA-binding motif protein 25"/>
    <property type="match status" value="1"/>
</dbReference>
<evidence type="ECO:0000259" key="6">
    <source>
        <dbReference type="PROSITE" id="PS51025"/>
    </source>
</evidence>
<proteinExistence type="predicted"/>
<sequence>MSTDPSLVPPGTLPTTFIPTTSAGNVGYMVMSYPGRPPMVPGIPMPPGMGMPYMQIGAPPPLMPGVPMPMGPMMGGPPLAPMVPRPYRPTPVTTSAPPRPKAAPPVRYLPPQPDGPSVTVFVGNITERAPDQMIRFILSACGHVTSWKRVQAFGFCEFGNPDAGLRAIRLLHDYEIAGKKLVVKVDAKTKTVLEEYKNEKRKKAGSSSPLQDESVDEDDYMDDDMKATDKAALDRIAMILSDYENDIKNYVPPQNEEVKPAPEIKLPVPTPPVKHDGAMSVDLTDANIEDDRRDLITREIGKFREIMKKQEEEKEVERKKREEKERERRSDRSPASSISRNRSPIHDRSPASPAETVRHRSHKSSRHRTKSRSRERDRERERDKERERDRDSERPRERERERDRDRDKERDSKSERDLLREKEEEEEAKERKKQERKAREKEAAYQERLRAWESRERHKVKEALKEKEKKRLKEEEREKEAKRLKEFLEDYDDERDDIKYYKGRELARRLEEREKEMEIDAKDRQKEKEELAELKAKIFAGNSDDPNAEFAKAMKAREEMYKPKIIVNMTEERKVQSVEKEKERERIEEEEVQKRRNSPEDDDDRSGGASPANPSPISNGSSPGIPPETIKPVPHPKGHSSPSDRKKKKLDVKEVFNNDEDEETISTNKKRKLVPLDYSEEKKKGNGKEISGKEKEPIQEMVPIQQNNNKEDKKEEHAKSQEEKRKHIKSLIDRIPTDKAALFSYILDWAAVDNQLMERRIRPWINKKIIEYIGEPEPTLVDFICSKVLAGSAPQGILDDVQMVLDEEAEVFVVKMWRLLIYEIEAKKLGLVK</sequence>
<dbReference type="Gene3D" id="1.20.1390.10">
    <property type="entry name" value="PWI domain"/>
    <property type="match status" value="1"/>
</dbReference>
<reference evidence="7" key="1">
    <citation type="submission" date="2022-01" db="EMBL/GenBank/DDBJ databases">
        <authorList>
            <person name="King R."/>
        </authorList>
    </citation>
    <scope>NUCLEOTIDE SEQUENCE</scope>
</reference>
<dbReference type="Gene3D" id="3.30.70.330">
    <property type="match status" value="1"/>
</dbReference>
<keyword evidence="2 3" id="KW-0694">RNA-binding</keyword>
<dbReference type="PANTHER" id="PTHR18806">
    <property type="entry name" value="RBM25 PROTEIN"/>
    <property type="match status" value="1"/>
</dbReference>
<evidence type="ECO:0008006" key="9">
    <source>
        <dbReference type="Google" id="ProtNLM"/>
    </source>
</evidence>
<feature type="compositionally biased region" description="Low complexity" evidence="4">
    <location>
        <begin position="607"/>
        <end position="623"/>
    </location>
</feature>
<evidence type="ECO:0000256" key="1">
    <source>
        <dbReference type="ARBA" id="ARBA00022664"/>
    </source>
</evidence>
<dbReference type="SUPFAM" id="SSF101233">
    <property type="entry name" value="PWI domain"/>
    <property type="match status" value="1"/>
</dbReference>
<dbReference type="InterPro" id="IPR002483">
    <property type="entry name" value="PWI_dom"/>
</dbReference>
<feature type="compositionally biased region" description="Basic and acidic residues" evidence="4">
    <location>
        <begin position="709"/>
        <end position="725"/>
    </location>
</feature>
<dbReference type="AlphaFoldDB" id="A0A9P0GXV1"/>
<gene>
    <name evidence="7" type="ORF">NEZAVI_LOCUS2733</name>
</gene>
<dbReference type="InterPro" id="IPR012677">
    <property type="entry name" value="Nucleotide-bd_a/b_plait_sf"/>
</dbReference>
<feature type="compositionally biased region" description="Basic and acidic residues" evidence="4">
    <location>
        <begin position="679"/>
        <end position="698"/>
    </location>
</feature>
<feature type="compositionally biased region" description="Basic and acidic residues" evidence="4">
    <location>
        <begin position="303"/>
        <end position="332"/>
    </location>
</feature>
<keyword evidence="1" id="KW-0507">mRNA processing</keyword>
<dbReference type="GO" id="GO:0006397">
    <property type="term" value="P:mRNA processing"/>
    <property type="evidence" value="ECO:0007669"/>
    <property type="project" value="UniProtKB-KW"/>
</dbReference>
<dbReference type="InterPro" id="IPR035979">
    <property type="entry name" value="RBD_domain_sf"/>
</dbReference>
<keyword evidence="8" id="KW-1185">Reference proteome</keyword>
<feature type="region of interest" description="Disordered" evidence="4">
    <location>
        <begin position="303"/>
        <end position="476"/>
    </location>
</feature>
<dbReference type="SUPFAM" id="SSF54928">
    <property type="entry name" value="RNA-binding domain, RBD"/>
    <property type="match status" value="1"/>
</dbReference>
<evidence type="ECO:0000313" key="7">
    <source>
        <dbReference type="EMBL" id="CAH1391799.1"/>
    </source>
</evidence>
<feature type="compositionally biased region" description="Basic and acidic residues" evidence="4">
    <location>
        <begin position="570"/>
        <end position="599"/>
    </location>
</feature>
<accession>A0A9P0GXV1</accession>
<dbReference type="GO" id="GO:0005681">
    <property type="term" value="C:spliceosomal complex"/>
    <property type="evidence" value="ECO:0007669"/>
    <property type="project" value="TreeGrafter"/>
</dbReference>
<evidence type="ECO:0000259" key="5">
    <source>
        <dbReference type="PROSITE" id="PS50102"/>
    </source>
</evidence>
<evidence type="ECO:0000256" key="4">
    <source>
        <dbReference type="SAM" id="MobiDB-lite"/>
    </source>
</evidence>
<dbReference type="Proteomes" id="UP001152798">
    <property type="component" value="Chromosome 1"/>
</dbReference>
<feature type="compositionally biased region" description="Basic residues" evidence="4">
    <location>
        <begin position="359"/>
        <end position="371"/>
    </location>
</feature>